<proteinExistence type="predicted"/>
<protein>
    <submittedName>
        <fullName evidence="2">Uncharacterized protein</fullName>
    </submittedName>
</protein>
<feature type="compositionally biased region" description="Basic and acidic residues" evidence="1">
    <location>
        <begin position="1"/>
        <end position="10"/>
    </location>
</feature>
<feature type="non-terminal residue" evidence="2">
    <location>
        <position position="46"/>
    </location>
</feature>
<evidence type="ECO:0000313" key="2">
    <source>
        <dbReference type="EMBL" id="CAF5147490.1"/>
    </source>
</evidence>
<dbReference type="Proteomes" id="UP000681720">
    <property type="component" value="Unassembled WGS sequence"/>
</dbReference>
<comment type="caution">
    <text evidence="2">The sequence shown here is derived from an EMBL/GenBank/DDBJ whole genome shotgun (WGS) entry which is preliminary data.</text>
</comment>
<reference evidence="2" key="1">
    <citation type="submission" date="2021-02" db="EMBL/GenBank/DDBJ databases">
        <authorList>
            <person name="Nowell W R."/>
        </authorList>
    </citation>
    <scope>NUCLEOTIDE SEQUENCE</scope>
</reference>
<accession>A0A8S3G249</accession>
<feature type="compositionally biased region" description="Polar residues" evidence="1">
    <location>
        <begin position="30"/>
        <end position="40"/>
    </location>
</feature>
<evidence type="ECO:0000256" key="1">
    <source>
        <dbReference type="SAM" id="MobiDB-lite"/>
    </source>
</evidence>
<name>A0A8S3G249_9BILA</name>
<gene>
    <name evidence="2" type="ORF">GIL414_LOCUS64857</name>
</gene>
<organism evidence="2 3">
    <name type="scientific">Rotaria magnacalcarata</name>
    <dbReference type="NCBI Taxonomy" id="392030"/>
    <lineage>
        <taxon>Eukaryota</taxon>
        <taxon>Metazoa</taxon>
        <taxon>Spiralia</taxon>
        <taxon>Gnathifera</taxon>
        <taxon>Rotifera</taxon>
        <taxon>Eurotatoria</taxon>
        <taxon>Bdelloidea</taxon>
        <taxon>Philodinida</taxon>
        <taxon>Philodinidae</taxon>
        <taxon>Rotaria</taxon>
    </lineage>
</organism>
<feature type="region of interest" description="Disordered" evidence="1">
    <location>
        <begin position="1"/>
        <end position="46"/>
    </location>
</feature>
<dbReference type="AlphaFoldDB" id="A0A8S3G249"/>
<sequence length="46" mass="4932">MNSKDSHNNDESTTSGDKLIPQPLSPEIINDTTGNADQDQSSNSNN</sequence>
<evidence type="ECO:0000313" key="3">
    <source>
        <dbReference type="Proteomes" id="UP000681720"/>
    </source>
</evidence>
<dbReference type="EMBL" id="CAJOBJ010284485">
    <property type="protein sequence ID" value="CAF5147490.1"/>
    <property type="molecule type" value="Genomic_DNA"/>
</dbReference>